<accession>A0ABV4K6I6</accession>
<feature type="chain" id="PRO_5046869356" evidence="1">
    <location>
        <begin position="29"/>
        <end position="471"/>
    </location>
</feature>
<dbReference type="Proteomes" id="UP001568698">
    <property type="component" value="Unassembled WGS sequence"/>
</dbReference>
<dbReference type="EMBL" id="JBGLYH010000079">
    <property type="protein sequence ID" value="MEZ7198593.1"/>
    <property type="molecule type" value="Genomic_DNA"/>
</dbReference>
<keyword evidence="1" id="KW-0732">Signal</keyword>
<feature type="domain" description="DUF4139" evidence="2">
    <location>
        <begin position="178"/>
        <end position="423"/>
    </location>
</feature>
<evidence type="ECO:0000256" key="1">
    <source>
        <dbReference type="SAM" id="SignalP"/>
    </source>
</evidence>
<feature type="domain" description="DUF4140" evidence="3">
    <location>
        <begin position="35"/>
        <end position="92"/>
    </location>
</feature>
<sequence>MNRPCFSATPLLAIVLFLLVPLAGAAQAAGSLLAVYNSGQAQVTESRVVTLPEGAAAVVFTDIPSTVDPSSIRATAPDMTVQDVEYSYKPITAANLLDAYIGKELSVILPDPADANARILRKAKLLANADRPIFAMGKEVYVGSYEALLLPEMPKGLDAEPTLTLTTRSQVAGRKNVALSYLMGGLTWRADYNLTVSQSGGTADLDAWATVENSSNHAFPGADLRLIAGDVQRAAAPKMFMRANAMMADGMVMESAPAPAMAAEESFSQYHVYDLGRYVAIPASGSKQVGLFSAANIPVTTELSSRFHSGPNQRAGKIDQSVESALLFTDTQANNLGKPMPAGVVRVFMPDSNGTKLLAGEARIGHVAEGGEVRLVIGRSFDVNVERVQTSFNRIGKNAAEVGWRITVRNGSPEPKDIRLMESLAGQWTVLNADTPYTAKDAGTIEFDLKGVAPSVGKEGKVINYTVRFTY</sequence>
<evidence type="ECO:0000259" key="2">
    <source>
        <dbReference type="Pfam" id="PF13598"/>
    </source>
</evidence>
<comment type="caution">
    <text evidence="4">The sequence shown here is derived from an EMBL/GenBank/DDBJ whole genome shotgun (WGS) entry which is preliminary data.</text>
</comment>
<organism evidence="4 5">
    <name type="scientific">Pseudodesulfovibrio karagichevae</name>
    <dbReference type="NCBI Taxonomy" id="3239305"/>
    <lineage>
        <taxon>Bacteria</taxon>
        <taxon>Pseudomonadati</taxon>
        <taxon>Thermodesulfobacteriota</taxon>
        <taxon>Desulfovibrionia</taxon>
        <taxon>Desulfovibrionales</taxon>
        <taxon>Desulfovibrionaceae</taxon>
    </lineage>
</organism>
<dbReference type="InterPro" id="IPR037291">
    <property type="entry name" value="DUF4139"/>
</dbReference>
<name>A0ABV4K6I6_9BACT</name>
<reference evidence="4 5" key="1">
    <citation type="submission" date="2024-08" db="EMBL/GenBank/DDBJ databases">
        <title>Sulfate-reducing bacteria isolated from formation water of the oil field in Kazakhstan and description of Pseudodesulfovibrio sp.</title>
        <authorList>
            <person name="Bidzhieva S.K."/>
            <person name="Tourova T.P."/>
            <person name="Grouzdev D.S."/>
            <person name="Beletsky A.V."/>
            <person name="Sokolova D.S."/>
            <person name="Samigullina S.R."/>
            <person name="Poltaraus A.B."/>
            <person name="Avtukh A.N."/>
            <person name="Tereshina V.M."/>
            <person name="Zhaparov N.S."/>
            <person name="Mardanov A.V."/>
            <person name="Nazina T.N."/>
        </authorList>
    </citation>
    <scope>NUCLEOTIDE SEQUENCE [LARGE SCALE GENOMIC DNA]</scope>
    <source>
        <strain evidence="4 5">9FUS</strain>
    </source>
</reference>
<evidence type="ECO:0000313" key="4">
    <source>
        <dbReference type="EMBL" id="MEZ7198593.1"/>
    </source>
</evidence>
<dbReference type="InterPro" id="IPR025554">
    <property type="entry name" value="DUF4140"/>
</dbReference>
<dbReference type="PANTHER" id="PTHR38075">
    <property type="entry name" value="DUF4139 DOMAIN-CONTAINING PROTEIN"/>
    <property type="match status" value="1"/>
</dbReference>
<feature type="signal peptide" evidence="1">
    <location>
        <begin position="1"/>
        <end position="28"/>
    </location>
</feature>
<dbReference type="PANTHER" id="PTHR38075:SF1">
    <property type="entry name" value="DUF4139 DOMAIN-CONTAINING PROTEIN"/>
    <property type="match status" value="1"/>
</dbReference>
<evidence type="ECO:0000259" key="3">
    <source>
        <dbReference type="Pfam" id="PF13600"/>
    </source>
</evidence>
<keyword evidence="5" id="KW-1185">Reference proteome</keyword>
<dbReference type="Pfam" id="PF13600">
    <property type="entry name" value="DUF4140"/>
    <property type="match status" value="1"/>
</dbReference>
<gene>
    <name evidence="4" type="ORF">AB6M95_17735</name>
</gene>
<proteinExistence type="predicted"/>
<evidence type="ECO:0000313" key="5">
    <source>
        <dbReference type="Proteomes" id="UP001568698"/>
    </source>
</evidence>
<protein>
    <submittedName>
        <fullName evidence="4">DUF4139 domain-containing protein</fullName>
    </submittedName>
</protein>
<dbReference type="Pfam" id="PF13598">
    <property type="entry name" value="DUF4139"/>
    <property type="match status" value="1"/>
</dbReference>
<dbReference type="RefSeq" id="WP_371388080.1">
    <property type="nucleotide sequence ID" value="NZ_JBGLYH010000079.1"/>
</dbReference>